<dbReference type="Proteomes" id="UP000663889">
    <property type="component" value="Unassembled WGS sequence"/>
</dbReference>
<sequence length="122" mass="13739">MDDLVALDLTMLAKELFPGKDYQLGQFIIVYFGQNGSLEQHYLSQLHLKANIPKIPNAHSPLQYIIENELISSDGLIIGCGVETAVTTNYIAKNINSNRIVYGFDSFEGLPEDWTPRPIKKR</sequence>
<dbReference type="EMBL" id="CAJOBE010001625">
    <property type="protein sequence ID" value="CAF3760485.1"/>
    <property type="molecule type" value="Genomic_DNA"/>
</dbReference>
<dbReference type="AlphaFoldDB" id="A0A814K741"/>
<reference evidence="1" key="1">
    <citation type="submission" date="2021-02" db="EMBL/GenBank/DDBJ databases">
        <authorList>
            <person name="Nowell W R."/>
        </authorList>
    </citation>
    <scope>NUCLEOTIDE SEQUENCE</scope>
</reference>
<name>A0A814K741_9BILA</name>
<dbReference type="Proteomes" id="UP000663874">
    <property type="component" value="Unassembled WGS sequence"/>
</dbReference>
<dbReference type="InterPro" id="IPR029063">
    <property type="entry name" value="SAM-dependent_MTases_sf"/>
</dbReference>
<proteinExistence type="predicted"/>
<evidence type="ECO:0000313" key="2">
    <source>
        <dbReference type="EMBL" id="CAF3760485.1"/>
    </source>
</evidence>
<gene>
    <name evidence="2" type="ORF">FNK824_LOCUS12771</name>
    <name evidence="1" type="ORF">SEV965_LOCUS13178</name>
</gene>
<accession>A0A814K741</accession>
<dbReference type="Gene3D" id="3.40.50.150">
    <property type="entry name" value="Vaccinia Virus protein VP39"/>
    <property type="match status" value="1"/>
</dbReference>
<dbReference type="EMBL" id="CAJNOU010000616">
    <property type="protein sequence ID" value="CAF1047837.1"/>
    <property type="molecule type" value="Genomic_DNA"/>
</dbReference>
<evidence type="ECO:0000313" key="3">
    <source>
        <dbReference type="Proteomes" id="UP000663889"/>
    </source>
</evidence>
<organism evidence="1 3">
    <name type="scientific">Rotaria sordida</name>
    <dbReference type="NCBI Taxonomy" id="392033"/>
    <lineage>
        <taxon>Eukaryota</taxon>
        <taxon>Metazoa</taxon>
        <taxon>Spiralia</taxon>
        <taxon>Gnathifera</taxon>
        <taxon>Rotifera</taxon>
        <taxon>Eurotatoria</taxon>
        <taxon>Bdelloidea</taxon>
        <taxon>Philodinida</taxon>
        <taxon>Philodinidae</taxon>
        <taxon>Rotaria</taxon>
    </lineage>
</organism>
<protein>
    <submittedName>
        <fullName evidence="1">Uncharacterized protein</fullName>
    </submittedName>
</protein>
<comment type="caution">
    <text evidence="1">The sequence shown here is derived from an EMBL/GenBank/DDBJ whole genome shotgun (WGS) entry which is preliminary data.</text>
</comment>
<evidence type="ECO:0000313" key="1">
    <source>
        <dbReference type="EMBL" id="CAF1047837.1"/>
    </source>
</evidence>